<evidence type="ECO:0000256" key="2">
    <source>
        <dbReference type="SAM" id="Phobius"/>
    </source>
</evidence>
<evidence type="ECO:0000313" key="4">
    <source>
        <dbReference type="EMBL" id="KAF2184320.1"/>
    </source>
</evidence>
<feature type="domain" description="Acyl-CoA oxidase C-alpha1" evidence="3">
    <location>
        <begin position="17"/>
        <end position="117"/>
    </location>
</feature>
<keyword evidence="2" id="KW-1133">Transmembrane helix</keyword>
<dbReference type="OrthoDB" id="538336at2759"/>
<keyword evidence="2" id="KW-0812">Transmembrane</keyword>
<evidence type="ECO:0000256" key="1">
    <source>
        <dbReference type="SAM" id="MobiDB-lite"/>
    </source>
</evidence>
<gene>
    <name evidence="4" type="ORF">K469DRAFT_181122</name>
</gene>
<sequence length="216" mass="24167">MVQSTKRVRIRFSTTTMVQIRHHSLLAATFTLHSTGKSMINLYSENQKMMNAGNGNAASSERGPSPEDTQSGSDILADLHATPCAAEGREFCRRACGDHGYSSFMYFITIYFTLVALIGGERNLAVVRWLSPYNNMGGRQLHIDTASHTLPKFIFRPFSRLSLTLLAPEIHPFRPERRKACQRHRPHPLQLHSRANIGAAFDVIRKDEGLVAAFAL</sequence>
<reference evidence="4" key="1">
    <citation type="journal article" date="2020" name="Stud. Mycol.">
        <title>101 Dothideomycetes genomes: a test case for predicting lifestyles and emergence of pathogens.</title>
        <authorList>
            <person name="Haridas S."/>
            <person name="Albert R."/>
            <person name="Binder M."/>
            <person name="Bloem J."/>
            <person name="Labutti K."/>
            <person name="Salamov A."/>
            <person name="Andreopoulos B."/>
            <person name="Baker S."/>
            <person name="Barry K."/>
            <person name="Bills G."/>
            <person name="Bluhm B."/>
            <person name="Cannon C."/>
            <person name="Castanera R."/>
            <person name="Culley D."/>
            <person name="Daum C."/>
            <person name="Ezra D."/>
            <person name="Gonzalez J."/>
            <person name="Henrissat B."/>
            <person name="Kuo A."/>
            <person name="Liang C."/>
            <person name="Lipzen A."/>
            <person name="Lutzoni F."/>
            <person name="Magnuson J."/>
            <person name="Mondo S."/>
            <person name="Nolan M."/>
            <person name="Ohm R."/>
            <person name="Pangilinan J."/>
            <person name="Park H.-J."/>
            <person name="Ramirez L."/>
            <person name="Alfaro M."/>
            <person name="Sun H."/>
            <person name="Tritt A."/>
            <person name="Yoshinaga Y."/>
            <person name="Zwiers L.-H."/>
            <person name="Turgeon B."/>
            <person name="Goodwin S."/>
            <person name="Spatafora J."/>
            <person name="Crous P."/>
            <person name="Grigoriev I."/>
        </authorList>
    </citation>
    <scope>NUCLEOTIDE SEQUENCE</scope>
    <source>
        <strain evidence="4">CBS 207.26</strain>
    </source>
</reference>
<dbReference type="InterPro" id="IPR055060">
    <property type="entry name" value="ACOX_C_alpha1"/>
</dbReference>
<dbReference type="AlphaFoldDB" id="A0A6A6E2F4"/>
<evidence type="ECO:0000313" key="5">
    <source>
        <dbReference type="Proteomes" id="UP000800200"/>
    </source>
</evidence>
<dbReference type="EMBL" id="ML994638">
    <property type="protein sequence ID" value="KAF2184320.1"/>
    <property type="molecule type" value="Genomic_DNA"/>
</dbReference>
<feature type="transmembrane region" description="Helical" evidence="2">
    <location>
        <begin position="103"/>
        <end position="120"/>
    </location>
</feature>
<feature type="region of interest" description="Disordered" evidence="1">
    <location>
        <begin position="51"/>
        <end position="73"/>
    </location>
</feature>
<dbReference type="Proteomes" id="UP000800200">
    <property type="component" value="Unassembled WGS sequence"/>
</dbReference>
<dbReference type="Gene3D" id="1.20.140.10">
    <property type="entry name" value="Butyryl-CoA Dehydrogenase, subunit A, domain 3"/>
    <property type="match status" value="1"/>
</dbReference>
<proteinExistence type="predicted"/>
<dbReference type="Pfam" id="PF22924">
    <property type="entry name" value="ACOX_C_alpha1"/>
    <property type="match status" value="1"/>
</dbReference>
<keyword evidence="5" id="KW-1185">Reference proteome</keyword>
<evidence type="ECO:0000259" key="3">
    <source>
        <dbReference type="Pfam" id="PF22924"/>
    </source>
</evidence>
<keyword evidence="2" id="KW-0472">Membrane</keyword>
<protein>
    <recommendedName>
        <fullName evidence="3">Acyl-CoA oxidase C-alpha1 domain-containing protein</fullName>
    </recommendedName>
</protein>
<accession>A0A6A6E2F4</accession>
<organism evidence="4 5">
    <name type="scientific">Zopfia rhizophila CBS 207.26</name>
    <dbReference type="NCBI Taxonomy" id="1314779"/>
    <lineage>
        <taxon>Eukaryota</taxon>
        <taxon>Fungi</taxon>
        <taxon>Dikarya</taxon>
        <taxon>Ascomycota</taxon>
        <taxon>Pezizomycotina</taxon>
        <taxon>Dothideomycetes</taxon>
        <taxon>Dothideomycetes incertae sedis</taxon>
        <taxon>Zopfiaceae</taxon>
        <taxon>Zopfia</taxon>
    </lineage>
</organism>
<name>A0A6A6E2F4_9PEZI</name>